<name>A0A4R4NH33_9ACTN</name>
<accession>A0A4R4NH33</accession>
<gene>
    <name evidence="2" type="ORF">E1284_33210</name>
</gene>
<evidence type="ECO:0000256" key="1">
    <source>
        <dbReference type="SAM" id="MobiDB-lite"/>
    </source>
</evidence>
<dbReference type="EMBL" id="SMJW01000256">
    <property type="protein sequence ID" value="TDC06880.1"/>
    <property type="molecule type" value="Genomic_DNA"/>
</dbReference>
<dbReference type="OrthoDB" id="3463621at2"/>
<feature type="region of interest" description="Disordered" evidence="1">
    <location>
        <begin position="242"/>
        <end position="267"/>
    </location>
</feature>
<reference evidence="2 3" key="1">
    <citation type="submission" date="2019-03" db="EMBL/GenBank/DDBJ databases">
        <title>Draft genome sequences of novel Actinobacteria.</title>
        <authorList>
            <person name="Sahin N."/>
            <person name="Ay H."/>
            <person name="Saygin H."/>
        </authorList>
    </citation>
    <scope>NUCLEOTIDE SEQUENCE [LARGE SCALE GENOMIC DNA]</scope>
    <source>
        <strain evidence="2 3">DSM 45347</strain>
    </source>
</reference>
<proteinExistence type="predicted"/>
<dbReference type="AlphaFoldDB" id="A0A4R4NH33"/>
<dbReference type="RefSeq" id="WP_131944124.1">
    <property type="nucleotide sequence ID" value="NZ_BAAAMX010000024.1"/>
</dbReference>
<evidence type="ECO:0000313" key="3">
    <source>
        <dbReference type="Proteomes" id="UP000295431"/>
    </source>
</evidence>
<sequence length="267" mass="29025">MTEHMEATALALDAYVRHLFGDLANGHRTDHVEAEGLLHALVVDLINYGESNRLDMVDLLDALTQARIDRGGAITNLRYSFRLDAEVQFRDHGAEPHRGFITELKSAGPGQDPECVLRIPGIIDPQHTGTSALMPATRMVPLSTRTAGTVFSASAAEDTITDLLTRLPAGHRTSDTDGDPHVLADLAELSTALAAWSGTQPEHVLQHLRYRAGQIHRTGEDWSSTARRAATGFPNDIAAVLAGEQPTRTSSSSRPDPPRANRHPRQM</sequence>
<keyword evidence="3" id="KW-1185">Reference proteome</keyword>
<evidence type="ECO:0000313" key="2">
    <source>
        <dbReference type="EMBL" id="TDC06880.1"/>
    </source>
</evidence>
<protein>
    <submittedName>
        <fullName evidence="2">Uncharacterized protein</fullName>
    </submittedName>
</protein>
<comment type="caution">
    <text evidence="2">The sequence shown here is derived from an EMBL/GenBank/DDBJ whole genome shotgun (WGS) entry which is preliminary data.</text>
</comment>
<organism evidence="2 3">
    <name type="scientific">Actinomadura bangladeshensis</name>
    <dbReference type="NCBI Taxonomy" id="453573"/>
    <lineage>
        <taxon>Bacteria</taxon>
        <taxon>Bacillati</taxon>
        <taxon>Actinomycetota</taxon>
        <taxon>Actinomycetes</taxon>
        <taxon>Streptosporangiales</taxon>
        <taxon>Thermomonosporaceae</taxon>
        <taxon>Actinomadura</taxon>
    </lineage>
</organism>
<dbReference type="Proteomes" id="UP000295431">
    <property type="component" value="Unassembled WGS sequence"/>
</dbReference>